<sequence length="673" mass="76689">MSLLARTLKHSTIYTRTQCSLYTLLPRYASTKRFQPKTDLTIDHRALKNRIQKLPKTILRSLDSPKYANTRRYKFYSLSLYTLLRWRKLPQAAAVYSRMLHEGFLPPFTLQAVFKILECLSNSASEEALLQIYCSIFASGKGREYHLCRSLQYLCHFIRVHPRTLDSVVLAFLQTRPQQDYELKDSTKQAIAHRHRKNGSWEHARRWMSLVGDSKQNALHDSISPSAIVDYIRRSSQPNTRELNELLSNQFAFRSSGAGYITYRRWRQALPHILPDASTYHLLFRAATRSPGHRRRSVQTRQFKEIPGALTVREVFCDMLRTQHLIENPHLIQRLDPLSGPPRSHYQLVARPGLLMTALKSFMSARDYAGAYICLRTMSYPKYKSPITLLTYRAVLGPIIRRIQRSLPWFHASETPHIWWGYRFLGHPELGFDFDVHLLESVLRLGEQKEIGLTPYKPISAYNAEGTTPGTSSESASTRPLSIRSDTRNSSPSDTLASPPRSCNIPSALEMIGVSEPSKEEWDISPLYRILRRAYLATLEVVEQTPAKEVSLALVQAKAEMIPDIPSSTVKGKSSSCSEEDHLEIRARAKGNEPRTGIKGKEPTKNLRESKPKVRGNKRDTPSTSSSFGKSTKASGDEQPRRRGSTKVRTPKHTKPDTSTSAKRTTRKRKTDS</sequence>
<protein>
    <submittedName>
        <fullName evidence="2">Uncharacterized protein</fullName>
    </submittedName>
</protein>
<keyword evidence="3" id="KW-1185">Reference proteome</keyword>
<feature type="compositionally biased region" description="Basic residues" evidence="1">
    <location>
        <begin position="664"/>
        <end position="673"/>
    </location>
</feature>
<reference evidence="2" key="1">
    <citation type="submission" date="2022-07" db="EMBL/GenBank/DDBJ databases">
        <title>Genome Sequence of Physisporinus lineatus.</title>
        <authorList>
            <person name="Buettner E."/>
        </authorList>
    </citation>
    <scope>NUCLEOTIDE SEQUENCE</scope>
    <source>
        <strain evidence="2">VT162</strain>
    </source>
</reference>
<feature type="region of interest" description="Disordered" evidence="1">
    <location>
        <begin position="462"/>
        <end position="502"/>
    </location>
</feature>
<name>A0AAD5V1J3_9APHY</name>
<dbReference type="AlphaFoldDB" id="A0AAD5V1J3"/>
<evidence type="ECO:0000256" key="1">
    <source>
        <dbReference type="SAM" id="MobiDB-lite"/>
    </source>
</evidence>
<evidence type="ECO:0000313" key="3">
    <source>
        <dbReference type="Proteomes" id="UP001212997"/>
    </source>
</evidence>
<feature type="compositionally biased region" description="Polar residues" evidence="1">
    <location>
        <begin position="465"/>
        <end position="480"/>
    </location>
</feature>
<feature type="compositionally biased region" description="Basic residues" evidence="1">
    <location>
        <begin position="642"/>
        <end position="653"/>
    </location>
</feature>
<gene>
    <name evidence="2" type="ORF">NLI96_g6086</name>
</gene>
<proteinExistence type="predicted"/>
<dbReference type="EMBL" id="JANAWD010000215">
    <property type="protein sequence ID" value="KAJ3483768.1"/>
    <property type="molecule type" value="Genomic_DNA"/>
</dbReference>
<comment type="caution">
    <text evidence="2">The sequence shown here is derived from an EMBL/GenBank/DDBJ whole genome shotgun (WGS) entry which is preliminary data.</text>
</comment>
<evidence type="ECO:0000313" key="2">
    <source>
        <dbReference type="EMBL" id="KAJ3483768.1"/>
    </source>
</evidence>
<accession>A0AAD5V1J3</accession>
<feature type="compositionally biased region" description="Polar residues" evidence="1">
    <location>
        <begin position="622"/>
        <end position="634"/>
    </location>
</feature>
<feature type="region of interest" description="Disordered" evidence="1">
    <location>
        <begin position="586"/>
        <end position="673"/>
    </location>
</feature>
<feature type="compositionally biased region" description="Basic and acidic residues" evidence="1">
    <location>
        <begin position="599"/>
        <end position="621"/>
    </location>
</feature>
<dbReference type="Proteomes" id="UP001212997">
    <property type="component" value="Unassembled WGS sequence"/>
</dbReference>
<organism evidence="2 3">
    <name type="scientific">Meripilus lineatus</name>
    <dbReference type="NCBI Taxonomy" id="2056292"/>
    <lineage>
        <taxon>Eukaryota</taxon>
        <taxon>Fungi</taxon>
        <taxon>Dikarya</taxon>
        <taxon>Basidiomycota</taxon>
        <taxon>Agaricomycotina</taxon>
        <taxon>Agaricomycetes</taxon>
        <taxon>Polyporales</taxon>
        <taxon>Meripilaceae</taxon>
        <taxon>Meripilus</taxon>
    </lineage>
</organism>